<evidence type="ECO:0000313" key="3">
    <source>
        <dbReference type="Proteomes" id="UP001148838"/>
    </source>
</evidence>
<keyword evidence="3" id="KW-1185">Reference proteome</keyword>
<protein>
    <submittedName>
        <fullName evidence="2">Uncharacterized protein</fullName>
    </submittedName>
</protein>
<accession>A0ABQ8TPZ7</accession>
<sequence>MRSEDSPKYYPAFAFSVGKPRKNPTSRHDSHRSFQQFCSLFRCNVTSLMPPDRPIFCVRIRENESAMPFLNISFPALLSSSRLATSTPYHTACDNALWGFIKRIVARERYDTIDEFKDAVRRVFQQITPAMMRRMSHRTWRHIILCEENDGLHTVSLDTQLVLLGAQFKVCHGSLYAVMWLADEPREFNLPTLPQRCITYEVEKLPSKYGVHSEEYLPIRTIRYHEYSKTHPKHTQITKSRIVIREVCGSGIHRFVGLSCDSIVKRSFNRSNNTGQHMTKDKAAVLGRKISDPVAEKEKTCEKRKPEET</sequence>
<name>A0ABQ8TPZ7_PERAM</name>
<reference evidence="2 3" key="1">
    <citation type="journal article" date="2022" name="Allergy">
        <title>Genome assembly and annotation of Periplaneta americana reveal a comprehensive cockroach allergen profile.</title>
        <authorList>
            <person name="Wang L."/>
            <person name="Xiong Q."/>
            <person name="Saelim N."/>
            <person name="Wang L."/>
            <person name="Nong W."/>
            <person name="Wan A.T."/>
            <person name="Shi M."/>
            <person name="Liu X."/>
            <person name="Cao Q."/>
            <person name="Hui J.H.L."/>
            <person name="Sookrung N."/>
            <person name="Leung T.F."/>
            <person name="Tungtrongchitr A."/>
            <person name="Tsui S.K.W."/>
        </authorList>
    </citation>
    <scope>NUCLEOTIDE SEQUENCE [LARGE SCALE GENOMIC DNA]</scope>
    <source>
        <strain evidence="2">PWHHKU_190912</strain>
    </source>
</reference>
<dbReference type="EMBL" id="JAJSOF020000005">
    <property type="protein sequence ID" value="KAJ4447815.1"/>
    <property type="molecule type" value="Genomic_DNA"/>
</dbReference>
<organism evidence="2 3">
    <name type="scientific">Periplaneta americana</name>
    <name type="common">American cockroach</name>
    <name type="synonym">Blatta americana</name>
    <dbReference type="NCBI Taxonomy" id="6978"/>
    <lineage>
        <taxon>Eukaryota</taxon>
        <taxon>Metazoa</taxon>
        <taxon>Ecdysozoa</taxon>
        <taxon>Arthropoda</taxon>
        <taxon>Hexapoda</taxon>
        <taxon>Insecta</taxon>
        <taxon>Pterygota</taxon>
        <taxon>Neoptera</taxon>
        <taxon>Polyneoptera</taxon>
        <taxon>Dictyoptera</taxon>
        <taxon>Blattodea</taxon>
        <taxon>Blattoidea</taxon>
        <taxon>Blattidae</taxon>
        <taxon>Blattinae</taxon>
        <taxon>Periplaneta</taxon>
    </lineage>
</organism>
<feature type="region of interest" description="Disordered" evidence="1">
    <location>
        <begin position="271"/>
        <end position="309"/>
    </location>
</feature>
<dbReference type="Proteomes" id="UP001148838">
    <property type="component" value="Unassembled WGS sequence"/>
</dbReference>
<dbReference type="InterPro" id="IPR036397">
    <property type="entry name" value="RNaseH_sf"/>
</dbReference>
<gene>
    <name evidence="2" type="ORF">ANN_09823</name>
</gene>
<evidence type="ECO:0000256" key="1">
    <source>
        <dbReference type="SAM" id="MobiDB-lite"/>
    </source>
</evidence>
<proteinExistence type="predicted"/>
<evidence type="ECO:0000313" key="2">
    <source>
        <dbReference type="EMBL" id="KAJ4447815.1"/>
    </source>
</evidence>
<comment type="caution">
    <text evidence="2">The sequence shown here is derived from an EMBL/GenBank/DDBJ whole genome shotgun (WGS) entry which is preliminary data.</text>
</comment>
<dbReference type="Gene3D" id="3.30.420.10">
    <property type="entry name" value="Ribonuclease H-like superfamily/Ribonuclease H"/>
    <property type="match status" value="1"/>
</dbReference>
<feature type="compositionally biased region" description="Basic and acidic residues" evidence="1">
    <location>
        <begin position="278"/>
        <end position="309"/>
    </location>
</feature>